<keyword evidence="1" id="KW-0472">Membrane</keyword>
<evidence type="ECO:0000313" key="2">
    <source>
        <dbReference type="EMBL" id="CAI5439378.1"/>
    </source>
</evidence>
<keyword evidence="1" id="KW-1133">Transmembrane helix</keyword>
<reference evidence="2" key="1">
    <citation type="submission" date="2022-11" db="EMBL/GenBank/DDBJ databases">
        <authorList>
            <person name="Kikuchi T."/>
        </authorList>
    </citation>
    <scope>NUCLEOTIDE SEQUENCE</scope>
    <source>
        <strain evidence="2">PS1010</strain>
    </source>
</reference>
<evidence type="ECO:0000313" key="3">
    <source>
        <dbReference type="Proteomes" id="UP001152747"/>
    </source>
</evidence>
<keyword evidence="3" id="KW-1185">Reference proteome</keyword>
<dbReference type="EMBL" id="CANHGI010000001">
    <property type="protein sequence ID" value="CAI5439378.1"/>
    <property type="molecule type" value="Genomic_DNA"/>
</dbReference>
<gene>
    <name evidence="2" type="ORF">CAMP_LOCUS2015</name>
</gene>
<accession>A0A9P1I726</accession>
<name>A0A9P1I726_9PELO</name>
<dbReference type="AlphaFoldDB" id="A0A9P1I726"/>
<evidence type="ECO:0000256" key="1">
    <source>
        <dbReference type="SAM" id="Phobius"/>
    </source>
</evidence>
<protein>
    <submittedName>
        <fullName evidence="2">Uncharacterized protein</fullName>
    </submittedName>
</protein>
<sequence>MPRCKSTLNTSGFYILVLSIQLLILITSIAYCNVLMGGTIKQFIFSIFAAILPLKSTTVPPVTVAEEQQEELNTVAT</sequence>
<organism evidence="2 3">
    <name type="scientific">Caenorhabditis angaria</name>
    <dbReference type="NCBI Taxonomy" id="860376"/>
    <lineage>
        <taxon>Eukaryota</taxon>
        <taxon>Metazoa</taxon>
        <taxon>Ecdysozoa</taxon>
        <taxon>Nematoda</taxon>
        <taxon>Chromadorea</taxon>
        <taxon>Rhabditida</taxon>
        <taxon>Rhabditina</taxon>
        <taxon>Rhabditomorpha</taxon>
        <taxon>Rhabditoidea</taxon>
        <taxon>Rhabditidae</taxon>
        <taxon>Peloderinae</taxon>
        <taxon>Caenorhabditis</taxon>
    </lineage>
</organism>
<comment type="caution">
    <text evidence="2">The sequence shown here is derived from an EMBL/GenBank/DDBJ whole genome shotgun (WGS) entry which is preliminary data.</text>
</comment>
<keyword evidence="1" id="KW-0812">Transmembrane</keyword>
<feature type="transmembrane region" description="Helical" evidence="1">
    <location>
        <begin position="12"/>
        <end position="36"/>
    </location>
</feature>
<proteinExistence type="predicted"/>
<dbReference type="Proteomes" id="UP001152747">
    <property type="component" value="Unassembled WGS sequence"/>
</dbReference>